<dbReference type="PROSITE" id="PS50949">
    <property type="entry name" value="HTH_GNTR"/>
    <property type="match status" value="1"/>
</dbReference>
<name>A0ABY5Y1K5_9BACT</name>
<dbReference type="SUPFAM" id="SSF48008">
    <property type="entry name" value="GntR ligand-binding domain-like"/>
    <property type="match status" value="1"/>
</dbReference>
<feature type="domain" description="HTH gntR-type" evidence="4">
    <location>
        <begin position="9"/>
        <end position="76"/>
    </location>
</feature>
<organism evidence="5 6">
    <name type="scientific">Taurinivorans muris</name>
    <dbReference type="NCBI Taxonomy" id="2787751"/>
    <lineage>
        <taxon>Bacteria</taxon>
        <taxon>Pseudomonadati</taxon>
        <taxon>Thermodesulfobacteriota</taxon>
        <taxon>Desulfovibrionia</taxon>
        <taxon>Desulfovibrionales</taxon>
        <taxon>Desulfovibrionaceae</taxon>
        <taxon>Taurinivorans</taxon>
    </lineage>
</organism>
<dbReference type="InterPro" id="IPR011711">
    <property type="entry name" value="GntR_C"/>
</dbReference>
<proteinExistence type="predicted"/>
<dbReference type="Pfam" id="PF07729">
    <property type="entry name" value="FCD"/>
    <property type="match status" value="1"/>
</dbReference>
<dbReference type="Gene3D" id="1.10.10.10">
    <property type="entry name" value="Winged helix-like DNA-binding domain superfamily/Winged helix DNA-binding domain"/>
    <property type="match status" value="1"/>
</dbReference>
<evidence type="ECO:0000256" key="3">
    <source>
        <dbReference type="ARBA" id="ARBA00023163"/>
    </source>
</evidence>
<evidence type="ECO:0000313" key="5">
    <source>
        <dbReference type="EMBL" id="UWX05469.1"/>
    </source>
</evidence>
<dbReference type="RefSeq" id="WP_334315049.1">
    <property type="nucleotide sequence ID" value="NZ_CP065938.1"/>
</dbReference>
<dbReference type="InterPro" id="IPR008920">
    <property type="entry name" value="TF_FadR/GntR_C"/>
</dbReference>
<sequence>MIQPIHSEGSAREKVYEYLLKQMRDGVLLPGSTLNLKDISKKLAMSSTPLRDSLIKLEAEGFLTIYPRSKVVINSLEYEDFPFLYSTIGTLEALLIMSSLHFYTPEHLEYLYLKNEEMRNALNEDDMVTYDKCHYEFHDVFTELGKNVFAERIITPIKNRLWDFPRKNFIREWYQNAIKEHGQIVDSIKEKNIAKLEYIIKQIHWGIDYNLHYIKKAYGVSKND</sequence>
<evidence type="ECO:0000259" key="4">
    <source>
        <dbReference type="PROSITE" id="PS50949"/>
    </source>
</evidence>
<keyword evidence="6" id="KW-1185">Reference proteome</keyword>
<gene>
    <name evidence="5" type="ORF">JBF11_08465</name>
</gene>
<dbReference type="InterPro" id="IPR000524">
    <property type="entry name" value="Tscrpt_reg_HTH_GntR"/>
</dbReference>
<evidence type="ECO:0000256" key="1">
    <source>
        <dbReference type="ARBA" id="ARBA00023015"/>
    </source>
</evidence>
<dbReference type="PANTHER" id="PTHR43537">
    <property type="entry name" value="TRANSCRIPTIONAL REGULATOR, GNTR FAMILY"/>
    <property type="match status" value="1"/>
</dbReference>
<accession>A0ABY5Y1K5</accession>
<dbReference type="InterPro" id="IPR036388">
    <property type="entry name" value="WH-like_DNA-bd_sf"/>
</dbReference>
<protein>
    <submittedName>
        <fullName evidence="5">GntR family transcriptional regulator</fullName>
    </submittedName>
</protein>
<dbReference type="Gene3D" id="1.20.120.530">
    <property type="entry name" value="GntR ligand-binding domain-like"/>
    <property type="match status" value="1"/>
</dbReference>
<dbReference type="SUPFAM" id="SSF46785">
    <property type="entry name" value="Winged helix' DNA-binding domain"/>
    <property type="match status" value="1"/>
</dbReference>
<dbReference type="Proteomes" id="UP001058120">
    <property type="component" value="Chromosome"/>
</dbReference>
<dbReference type="SMART" id="SM00345">
    <property type="entry name" value="HTH_GNTR"/>
    <property type="match status" value="1"/>
</dbReference>
<keyword evidence="3" id="KW-0804">Transcription</keyword>
<dbReference type="PANTHER" id="PTHR43537:SF45">
    <property type="entry name" value="GNTR FAMILY REGULATORY PROTEIN"/>
    <property type="match status" value="1"/>
</dbReference>
<keyword evidence="1" id="KW-0805">Transcription regulation</keyword>
<dbReference type="EMBL" id="CP065938">
    <property type="protein sequence ID" value="UWX05469.1"/>
    <property type="molecule type" value="Genomic_DNA"/>
</dbReference>
<dbReference type="Pfam" id="PF00392">
    <property type="entry name" value="GntR"/>
    <property type="match status" value="1"/>
</dbReference>
<dbReference type="InterPro" id="IPR036390">
    <property type="entry name" value="WH_DNA-bd_sf"/>
</dbReference>
<evidence type="ECO:0000313" key="6">
    <source>
        <dbReference type="Proteomes" id="UP001058120"/>
    </source>
</evidence>
<evidence type="ECO:0000256" key="2">
    <source>
        <dbReference type="ARBA" id="ARBA00023125"/>
    </source>
</evidence>
<keyword evidence="2" id="KW-0238">DNA-binding</keyword>
<reference evidence="5" key="1">
    <citation type="submission" date="2020-12" db="EMBL/GenBank/DDBJ databases">
        <title>Taurinivorans muris gen. nov., sp. nov., fundamental and realized metabolic niche of a ubiquitous sulfidogenic bacterium in the murine intestine.</title>
        <authorList>
            <person name="Ye H."/>
            <person name="Hanson B.T."/>
            <person name="Loy A."/>
        </authorList>
    </citation>
    <scope>NUCLEOTIDE SEQUENCE</scope>
    <source>
        <strain evidence="5">LT0009</strain>
    </source>
</reference>